<reference evidence="1 2" key="2">
    <citation type="submission" date="2018-11" db="EMBL/GenBank/DDBJ databases">
        <authorList>
            <consortium name="Pathogen Informatics"/>
        </authorList>
    </citation>
    <scope>NUCLEOTIDE SEQUENCE [LARGE SCALE GENOMIC DNA]</scope>
    <source>
        <strain evidence="1 2">MHpl1</strain>
    </source>
</reference>
<evidence type="ECO:0000313" key="3">
    <source>
        <dbReference type="WBParaSite" id="HPLM_0001538001-mRNA-1"/>
    </source>
</evidence>
<dbReference type="Proteomes" id="UP000268014">
    <property type="component" value="Unassembled WGS sequence"/>
</dbReference>
<dbReference type="AlphaFoldDB" id="A0A0N4WUP5"/>
<evidence type="ECO:0000313" key="1">
    <source>
        <dbReference type="EMBL" id="VDO56385.1"/>
    </source>
</evidence>
<protein>
    <submittedName>
        <fullName evidence="3">NTR domain-containing protein</fullName>
    </submittedName>
</protein>
<proteinExistence type="predicted"/>
<keyword evidence="2" id="KW-1185">Reference proteome</keyword>
<name>A0A0N4WUP5_HAEPC</name>
<gene>
    <name evidence="1" type="ORF">HPLM_LOCUS15372</name>
</gene>
<reference evidence="3" key="1">
    <citation type="submission" date="2017-02" db="UniProtKB">
        <authorList>
            <consortium name="WormBaseParasite"/>
        </authorList>
    </citation>
    <scope>IDENTIFICATION</scope>
</reference>
<dbReference type="WBParaSite" id="HPLM_0001538001-mRNA-1">
    <property type="protein sequence ID" value="HPLM_0001538001-mRNA-1"/>
    <property type="gene ID" value="HPLM_0001538001"/>
</dbReference>
<accession>A0A0N4WUP5</accession>
<dbReference type="EMBL" id="UZAF01018957">
    <property type="protein sequence ID" value="VDO56385.1"/>
    <property type="molecule type" value="Genomic_DNA"/>
</dbReference>
<sequence length="168" mass="19205">MLFQEVFIRANEKLRREQVFNAPFAVDIGSPYDCTMEMAMKRNDCTALVGDLAYKGKEGDKKYVWMQIGKVYGTITIDDISDSDLDTLIKLTVDGWQHCTMEMAMKRNDCTALVGDLAYKGKEGDKKYVWMQIGKVYGTITIDDISDSDLDTLIKLTVDGWQRENFIR</sequence>
<evidence type="ECO:0000313" key="2">
    <source>
        <dbReference type="Proteomes" id="UP000268014"/>
    </source>
</evidence>
<organism evidence="3">
    <name type="scientific">Haemonchus placei</name>
    <name type="common">Barber's pole worm</name>
    <dbReference type="NCBI Taxonomy" id="6290"/>
    <lineage>
        <taxon>Eukaryota</taxon>
        <taxon>Metazoa</taxon>
        <taxon>Ecdysozoa</taxon>
        <taxon>Nematoda</taxon>
        <taxon>Chromadorea</taxon>
        <taxon>Rhabditida</taxon>
        <taxon>Rhabditina</taxon>
        <taxon>Rhabditomorpha</taxon>
        <taxon>Strongyloidea</taxon>
        <taxon>Trichostrongylidae</taxon>
        <taxon>Haemonchus</taxon>
    </lineage>
</organism>